<keyword evidence="4" id="KW-1185">Reference proteome</keyword>
<dbReference type="AlphaFoldDB" id="Q6MAP8"/>
<evidence type="ECO:0000313" key="3">
    <source>
        <dbReference type="EMBL" id="CAF24351.1"/>
    </source>
</evidence>
<proteinExistence type="predicted"/>
<evidence type="ECO:0000256" key="2">
    <source>
        <dbReference type="SAM" id="Phobius"/>
    </source>
</evidence>
<keyword evidence="2" id="KW-0812">Transmembrane</keyword>
<feature type="transmembrane region" description="Helical" evidence="2">
    <location>
        <begin position="12"/>
        <end position="31"/>
    </location>
</feature>
<protein>
    <submittedName>
        <fullName evidence="3">Uncharacterized protein</fullName>
    </submittedName>
</protein>
<organism evidence="3 4">
    <name type="scientific">Protochlamydia amoebophila (strain UWE25)</name>
    <dbReference type="NCBI Taxonomy" id="264201"/>
    <lineage>
        <taxon>Bacteria</taxon>
        <taxon>Pseudomonadati</taxon>
        <taxon>Chlamydiota</taxon>
        <taxon>Chlamydiia</taxon>
        <taxon>Parachlamydiales</taxon>
        <taxon>Parachlamydiaceae</taxon>
        <taxon>Candidatus Protochlamydia</taxon>
    </lineage>
</organism>
<keyword evidence="2" id="KW-0472">Membrane</keyword>
<gene>
    <name evidence="3" type="ORF">PC_RS07785</name>
</gene>
<dbReference type="STRING" id="264201.pc1627"/>
<feature type="transmembrane region" description="Helical" evidence="2">
    <location>
        <begin position="37"/>
        <end position="54"/>
    </location>
</feature>
<sequence>MFLTIIFLQSEPRLALLIAVLIFFITIFLVIKKWIGFSVALLLLIFSLAAGLVIKNQQFFETYASEYHHQFHNQENEAFKKQILQALEDIKKEVNIERENCHQVMNQVQAIFEQMDAEKQKLQLFIEETKEKFKKEAAQQTVNEELHIPQDIH</sequence>
<dbReference type="KEGG" id="pcu:PC_RS07785"/>
<dbReference type="Proteomes" id="UP000000529">
    <property type="component" value="Chromosome"/>
</dbReference>
<reference evidence="3 4" key="1">
    <citation type="journal article" date="2004" name="Science">
        <title>Illuminating the evolutionary history of chlamydiae.</title>
        <authorList>
            <person name="Horn M."/>
            <person name="Collingro A."/>
            <person name="Schmitz-Esser S."/>
            <person name="Beier C.L."/>
            <person name="Purkhold U."/>
            <person name="Fartmann B."/>
            <person name="Brandt P."/>
            <person name="Nyakatura G.J."/>
            <person name="Droege M."/>
            <person name="Frishman D."/>
            <person name="Rattei T."/>
            <person name="Mewes H."/>
            <person name="Wagner M."/>
        </authorList>
    </citation>
    <scope>NUCLEOTIDE SEQUENCE [LARGE SCALE GENOMIC DNA]</scope>
    <source>
        <strain evidence="3 4">UWE25</strain>
    </source>
</reference>
<keyword evidence="1" id="KW-0175">Coiled coil</keyword>
<dbReference type="eggNOG" id="ENOG5033XWB">
    <property type="taxonomic scope" value="Bacteria"/>
</dbReference>
<name>Q6MAP8_PARUW</name>
<keyword evidence="2" id="KW-1133">Transmembrane helix</keyword>
<feature type="coiled-coil region" evidence="1">
    <location>
        <begin position="80"/>
        <end position="132"/>
    </location>
</feature>
<dbReference type="HOGENOM" id="CLU_1711499_0_0_0"/>
<dbReference type="RefSeq" id="WP_011176173.1">
    <property type="nucleotide sequence ID" value="NC_005861.2"/>
</dbReference>
<evidence type="ECO:0000256" key="1">
    <source>
        <dbReference type="SAM" id="Coils"/>
    </source>
</evidence>
<dbReference type="EMBL" id="BX908798">
    <property type="protein sequence ID" value="CAF24351.1"/>
    <property type="molecule type" value="Genomic_DNA"/>
</dbReference>
<accession>Q6MAP8</accession>
<dbReference type="OrthoDB" id="9990519at2"/>
<evidence type="ECO:0000313" key="4">
    <source>
        <dbReference type="Proteomes" id="UP000000529"/>
    </source>
</evidence>